<feature type="region of interest" description="Disordered" evidence="1">
    <location>
        <begin position="361"/>
        <end position="403"/>
    </location>
</feature>
<dbReference type="EMBL" id="KB206756">
    <property type="protein sequence ID" value="ELP88297.1"/>
    <property type="molecule type" value="Genomic_DNA"/>
</dbReference>
<dbReference type="OrthoDB" id="266138at2759"/>
<reference evidence="2 3" key="1">
    <citation type="submission" date="2012-10" db="EMBL/GenBank/DDBJ databases">
        <authorList>
            <person name="Zafar N."/>
            <person name="Inman J."/>
            <person name="Hall N."/>
            <person name="Lorenzi H."/>
            <person name="Caler E."/>
        </authorList>
    </citation>
    <scope>NUCLEOTIDE SEQUENCE [LARGE SCALE GENOMIC DNA]</scope>
    <source>
        <strain evidence="2 3">IP1</strain>
    </source>
</reference>
<feature type="region of interest" description="Disordered" evidence="1">
    <location>
        <begin position="824"/>
        <end position="934"/>
    </location>
</feature>
<dbReference type="PANTHER" id="PTHR12661:SF5">
    <property type="entry name" value="SUPPRESSOR OF SWI4 1 HOMOLOG"/>
    <property type="match status" value="1"/>
</dbReference>
<feature type="compositionally biased region" description="Acidic residues" evidence="1">
    <location>
        <begin position="1176"/>
        <end position="1189"/>
    </location>
</feature>
<feature type="compositionally biased region" description="Low complexity" evidence="1">
    <location>
        <begin position="946"/>
        <end position="957"/>
    </location>
</feature>
<evidence type="ECO:0000313" key="3">
    <source>
        <dbReference type="Proteomes" id="UP000014680"/>
    </source>
</evidence>
<feature type="compositionally biased region" description="Polar residues" evidence="1">
    <location>
        <begin position="1535"/>
        <end position="1557"/>
    </location>
</feature>
<dbReference type="InterPro" id="IPR032675">
    <property type="entry name" value="LRR_dom_sf"/>
</dbReference>
<feature type="compositionally biased region" description="Basic and acidic residues" evidence="1">
    <location>
        <begin position="1349"/>
        <end position="1373"/>
    </location>
</feature>
<feature type="compositionally biased region" description="Polar residues" evidence="1">
    <location>
        <begin position="1510"/>
        <end position="1521"/>
    </location>
</feature>
<feature type="region of interest" description="Disordered" evidence="1">
    <location>
        <begin position="456"/>
        <end position="476"/>
    </location>
</feature>
<keyword evidence="3" id="KW-1185">Reference proteome</keyword>
<feature type="compositionally biased region" description="Polar residues" evidence="1">
    <location>
        <begin position="829"/>
        <end position="861"/>
    </location>
</feature>
<dbReference type="GO" id="GO:0000027">
    <property type="term" value="P:ribosomal large subunit assembly"/>
    <property type="evidence" value="ECO:0007669"/>
    <property type="project" value="TreeGrafter"/>
</dbReference>
<dbReference type="GO" id="GO:0030687">
    <property type="term" value="C:preribosome, large subunit precursor"/>
    <property type="evidence" value="ECO:0007669"/>
    <property type="project" value="TreeGrafter"/>
</dbReference>
<feature type="compositionally biased region" description="Basic and acidic residues" evidence="1">
    <location>
        <begin position="1403"/>
        <end position="1424"/>
    </location>
</feature>
<feature type="compositionally biased region" description="Basic and acidic residues" evidence="1">
    <location>
        <begin position="1590"/>
        <end position="1606"/>
    </location>
</feature>
<dbReference type="GeneID" id="14887022"/>
<protein>
    <submittedName>
        <fullName evidence="2">Uncharacterized protein</fullName>
    </submittedName>
</protein>
<name>A0A0A1U2L1_ENTIV</name>
<dbReference type="Gene3D" id="3.80.10.10">
    <property type="entry name" value="Ribonuclease Inhibitor"/>
    <property type="match status" value="1"/>
</dbReference>
<gene>
    <name evidence="2" type="ORF">EIN_226800</name>
</gene>
<organism evidence="2 3">
    <name type="scientific">Entamoeba invadens IP1</name>
    <dbReference type="NCBI Taxonomy" id="370355"/>
    <lineage>
        <taxon>Eukaryota</taxon>
        <taxon>Amoebozoa</taxon>
        <taxon>Evosea</taxon>
        <taxon>Archamoebae</taxon>
        <taxon>Mastigamoebida</taxon>
        <taxon>Entamoebidae</taxon>
        <taxon>Entamoeba</taxon>
    </lineage>
</organism>
<feature type="compositionally biased region" description="Acidic residues" evidence="1">
    <location>
        <begin position="461"/>
        <end position="471"/>
    </location>
</feature>
<sequence>MFVFKNTSDSTNESTLDEKKEDVYIDNSEFLNAFHKELVTFKEMISQGKQGGDEKIRLNPSTVLFFNGLTNPTYGTMNTLSKEFNKIKEVEIFGEEDQVENVNMNERPPLSLSFVESCHIESISFLNIYCKVEITTLNIPNRLKELKLDGVKVDDLQTLLLGENKDADDTEIVWTNLKTLSIRNAGIRSIEFGLFTADYFPVLMSLDMSRNEIETLDNVGERPIDELKMNNNKIKKIELTVVGSITKLELDGNKIDSILPIRAFYGLEKLSMKNNLLTERSYGEFEKVFSKMFNLRWINFIGNPIDDKGFLKRLQKAMPIFVMETTAEITLDDVVLGPDDLARSETWQWLGRREAEDRIAKDKLEKRGNGEMSRQQQKETEADIKAERERKNNERKERKAKKQAELDVANYYRQFVLDTKNDTLDEKTRRHAYEVLKQMKKKIESYKLRQTGYETKRMNEDSEEGSDDEMPDMDREDRKGSTFVVDVTKCNSKTMFDQQCNLVMDTLRDNRDQKSNTIKLQYDTEKSKVVRANVEVPLSLEDFEQYFRDVVTFFLRAKANFKSGTNQNVQDERWKKEYRKKEEEVVRIEEEKKKLSTFKGVGKAITDQRLLSRISEARNRKKPTFLVSSGNVLNLETENEKSSQRDYIKKVEEIDEPKTITMYRTDTFSKELNPNNILERLENWDVKGTALKEPTFCVGNKANGSDEDRQKFYELVYLCKQFDTKANKQNVIEKYGTSHRPNAMIGTAQLCKFQRDDLFATRASLNPDKPNYFGDKVEPKAINVQEIKLLGTVIKFDANLFKRPSLKGDALSASTLARKTVLDSRKNAQKSAVLQSSRRFGTKPSALTSTSDGMNRKNFMSKQRRPTQENVLTPAAVPPQVEASTTSSTEESVDDKPAPSIPNELFSNPTGPKRMAMRRSVRGQRPRADPTSLLNKTLEKQAEQLKQVQAEAAAAAAGTTPVLPPKPAQLVKTDEKREVAPIEVVPPTPPKPQRLGRVNDKQTMPVMSDSGSKASQNESSDDNRFDNKSDRTQKEDERKKAKEEEKRAKEEEKKNQKEDAKRMKEEEKRVKEEEAKRIKEEAKEAKKAKEDEKKAKAEEAKRIKEENKKLKSSISEDSQTSSPPPIPAPRVPKPTKEELNLPTPAALQNEDEEEEYGPRKVTRASLINLNMPELQATDEIEQEEEEEEYPQQRRFGGMLGNKQPRRIESSQDANEVAEDEGDEDEEVVEPEFVKRGFQLGRNKPKNIRDMLPPEPVTQEEEQQLSEEPEQNIEEENNPPLPPVNPRRGLSHQNESQESQDQSAEQPQDDAPPPPPVNSRRRLNLRQTRNGRPSFGKAGNAPAALISHTEQPEKKEETTEEKVEEKPVEEEKVVAEPQEEVASQEPPTLPPQRRQRVSFRNRPHKSEASNEEKSKEEDEFGDYKPVDTSNIQLNLPLPEKKVEEPPREEENESNEEEEPQKPRMAGILGGNRARKVEEVQSEEVEEPEERKMGGILGSRRGRRVAQKSEVSESISETQSEEPQPQKRRGLQIGARAQQQQTEGDNPLNITIQEMSNGNKKVEGGLEDSSTSPKKEKRKSLKRRLSATLGIGRRDKAKEKDEKSEESK</sequence>
<feature type="compositionally biased region" description="Low complexity" evidence="1">
    <location>
        <begin position="1295"/>
        <end position="1305"/>
    </location>
</feature>
<dbReference type="Proteomes" id="UP000014680">
    <property type="component" value="Unassembled WGS sequence"/>
</dbReference>
<feature type="compositionally biased region" description="Acidic residues" evidence="1">
    <location>
        <begin position="1215"/>
        <end position="1229"/>
    </location>
</feature>
<dbReference type="GO" id="GO:0019843">
    <property type="term" value="F:rRNA binding"/>
    <property type="evidence" value="ECO:0007669"/>
    <property type="project" value="TreeGrafter"/>
</dbReference>
<feature type="compositionally biased region" description="Basic residues" evidence="1">
    <location>
        <begin position="1573"/>
        <end position="1583"/>
    </location>
</feature>
<feature type="compositionally biased region" description="Acidic residues" evidence="1">
    <location>
        <begin position="1257"/>
        <end position="1276"/>
    </location>
</feature>
<feature type="compositionally biased region" description="Polar residues" evidence="1">
    <location>
        <begin position="1009"/>
        <end position="1018"/>
    </location>
</feature>
<accession>A0A0A1U2L1</accession>
<feature type="compositionally biased region" description="Basic residues" evidence="1">
    <location>
        <begin position="915"/>
        <end position="925"/>
    </location>
</feature>
<dbReference type="PANTHER" id="PTHR12661">
    <property type="entry name" value="PETER PAN-RELATED"/>
    <property type="match status" value="1"/>
</dbReference>
<dbReference type="RefSeq" id="XP_004255068.1">
    <property type="nucleotide sequence ID" value="XM_004255020.1"/>
</dbReference>
<dbReference type="VEuPathDB" id="AmoebaDB:EIN_226800"/>
<evidence type="ECO:0000313" key="2">
    <source>
        <dbReference type="EMBL" id="ELP88297.1"/>
    </source>
</evidence>
<evidence type="ECO:0000256" key="1">
    <source>
        <dbReference type="SAM" id="MobiDB-lite"/>
    </source>
</evidence>
<feature type="compositionally biased region" description="Polar residues" evidence="1">
    <location>
        <begin position="1112"/>
        <end position="1121"/>
    </location>
</feature>
<dbReference type="SUPFAM" id="SSF52075">
    <property type="entry name" value="Outer arm dynein light chain 1"/>
    <property type="match status" value="1"/>
</dbReference>
<feature type="compositionally biased region" description="Basic and acidic residues" evidence="1">
    <location>
        <begin position="376"/>
        <end position="403"/>
    </location>
</feature>
<feature type="compositionally biased region" description="Basic residues" evidence="1">
    <location>
        <begin position="1392"/>
        <end position="1402"/>
    </location>
</feature>
<feature type="compositionally biased region" description="Basic and acidic residues" evidence="1">
    <location>
        <begin position="1021"/>
        <end position="1109"/>
    </location>
</feature>
<feature type="region of interest" description="Disordered" evidence="1">
    <location>
        <begin position="946"/>
        <end position="1606"/>
    </location>
</feature>
<dbReference type="KEGG" id="eiv:EIN_226800"/>
<dbReference type="InterPro" id="IPR045112">
    <property type="entry name" value="PPAN-like"/>
</dbReference>
<feature type="compositionally biased region" description="Pro residues" evidence="1">
    <location>
        <begin position="1122"/>
        <end position="1132"/>
    </location>
</feature>
<feature type="compositionally biased region" description="Acidic residues" evidence="1">
    <location>
        <begin position="1445"/>
        <end position="1457"/>
    </location>
</feature>
<proteinExistence type="predicted"/>